<dbReference type="Proteomes" id="UP000190774">
    <property type="component" value="Unassembled WGS sequence"/>
</dbReference>
<keyword evidence="1" id="KW-0812">Transmembrane</keyword>
<evidence type="ECO:0000256" key="1">
    <source>
        <dbReference type="SAM" id="Phobius"/>
    </source>
</evidence>
<protein>
    <recommendedName>
        <fullName evidence="2">DUF3592 domain-containing protein</fullName>
    </recommendedName>
</protein>
<sequence>MRFGLVEANHMIRRLLALLVTLAICGTMVWFGWTGFSKSKASENWPTAPGVISSSRVVEHTKRSSGTTNKKFEAKIHYRYEVNGQSYQSDQVTFMDGRFNTRSSAESLANQFPTGLEVKVFYNPEAPAEAVLKRDISLLTLGLMIGGVLFFFIMLKVFVI</sequence>
<name>A0A1T4Y696_9BACT</name>
<reference evidence="4" key="1">
    <citation type="submission" date="2017-02" db="EMBL/GenBank/DDBJ databases">
        <authorList>
            <person name="Varghese N."/>
            <person name="Submissions S."/>
        </authorList>
    </citation>
    <scope>NUCLEOTIDE SEQUENCE [LARGE SCALE GENOMIC DNA]</scope>
    <source>
        <strain evidence="4">ATCC 700200</strain>
    </source>
</reference>
<feature type="domain" description="DUF3592" evidence="2">
    <location>
        <begin position="48"/>
        <end position="136"/>
    </location>
</feature>
<evidence type="ECO:0000313" key="4">
    <source>
        <dbReference type="Proteomes" id="UP000190774"/>
    </source>
</evidence>
<organism evidence="3 4">
    <name type="scientific">Prosthecobacter debontii</name>
    <dbReference type="NCBI Taxonomy" id="48467"/>
    <lineage>
        <taxon>Bacteria</taxon>
        <taxon>Pseudomonadati</taxon>
        <taxon>Verrucomicrobiota</taxon>
        <taxon>Verrucomicrobiia</taxon>
        <taxon>Verrucomicrobiales</taxon>
        <taxon>Verrucomicrobiaceae</taxon>
        <taxon>Prosthecobacter</taxon>
    </lineage>
</organism>
<dbReference type="Pfam" id="PF12158">
    <property type="entry name" value="DUF3592"/>
    <property type="match status" value="1"/>
</dbReference>
<feature type="transmembrane region" description="Helical" evidence="1">
    <location>
        <begin position="136"/>
        <end position="159"/>
    </location>
</feature>
<evidence type="ECO:0000313" key="3">
    <source>
        <dbReference type="EMBL" id="SKA97309.1"/>
    </source>
</evidence>
<evidence type="ECO:0000259" key="2">
    <source>
        <dbReference type="Pfam" id="PF12158"/>
    </source>
</evidence>
<dbReference type="OrthoDB" id="191236at2"/>
<feature type="transmembrane region" description="Helical" evidence="1">
    <location>
        <begin position="12"/>
        <end position="33"/>
    </location>
</feature>
<dbReference type="InterPro" id="IPR021994">
    <property type="entry name" value="DUF3592"/>
</dbReference>
<dbReference type="AlphaFoldDB" id="A0A1T4Y696"/>
<proteinExistence type="predicted"/>
<gene>
    <name evidence="3" type="ORF">SAMN02745166_02590</name>
</gene>
<accession>A0A1T4Y696</accession>
<keyword evidence="4" id="KW-1185">Reference proteome</keyword>
<dbReference type="STRING" id="48467.SAMN02745166_02590"/>
<keyword evidence="1" id="KW-1133">Transmembrane helix</keyword>
<dbReference type="EMBL" id="FUYE01000007">
    <property type="protein sequence ID" value="SKA97309.1"/>
    <property type="molecule type" value="Genomic_DNA"/>
</dbReference>
<keyword evidence="1" id="KW-0472">Membrane</keyword>